<accession>A0AAP2RAT1</accession>
<feature type="transmembrane region" description="Helical" evidence="1">
    <location>
        <begin position="163"/>
        <end position="183"/>
    </location>
</feature>
<name>A0AAP2RAT1_9EURY</name>
<evidence type="ECO:0000313" key="3">
    <source>
        <dbReference type="Proteomes" id="UP001320159"/>
    </source>
</evidence>
<dbReference type="Pfam" id="PF04307">
    <property type="entry name" value="YdjM"/>
    <property type="match status" value="1"/>
</dbReference>
<evidence type="ECO:0000256" key="1">
    <source>
        <dbReference type="SAM" id="Phobius"/>
    </source>
</evidence>
<reference evidence="2 3" key="1">
    <citation type="submission" date="2017-11" db="EMBL/GenBank/DDBJ databases">
        <title>Isolation and Characterization of Family Methanocellaceae Species from Potential Methane Hydrate Area Offshore Southwestern Taiwan.</title>
        <authorList>
            <person name="Zhang W.-L."/>
            <person name="Chen W.-C."/>
            <person name="Lai M.-C."/>
            <person name="Chen S.-C."/>
        </authorList>
    </citation>
    <scope>NUCLEOTIDE SEQUENCE [LARGE SCALE GENOMIC DNA]</scope>
    <source>
        <strain evidence="2 3">CWC-04</strain>
    </source>
</reference>
<protein>
    <submittedName>
        <fullName evidence="2">Metal-dependent hydrolase</fullName>
    </submittedName>
</protein>
<feature type="transmembrane region" description="Helical" evidence="1">
    <location>
        <begin position="129"/>
        <end position="151"/>
    </location>
</feature>
<gene>
    <name evidence="2" type="ORF">CUJ83_01855</name>
</gene>
<dbReference type="AlphaFoldDB" id="A0AAP2RAT1"/>
<feature type="transmembrane region" description="Helical" evidence="1">
    <location>
        <begin position="90"/>
        <end position="109"/>
    </location>
</feature>
<dbReference type="EMBL" id="PGCK01000001">
    <property type="protein sequence ID" value="MCD1293739.1"/>
    <property type="molecule type" value="Genomic_DNA"/>
</dbReference>
<organism evidence="2 3">
    <name type="scientific">Methanooceanicella nereidis</name>
    <dbReference type="NCBI Taxonomy" id="2052831"/>
    <lineage>
        <taxon>Archaea</taxon>
        <taxon>Methanobacteriati</taxon>
        <taxon>Methanobacteriota</taxon>
        <taxon>Stenosarchaea group</taxon>
        <taxon>Methanomicrobia</taxon>
        <taxon>Methanocellales</taxon>
        <taxon>Methanocellaceae</taxon>
        <taxon>Methanooceanicella</taxon>
    </lineage>
</organism>
<proteinExistence type="predicted"/>
<keyword evidence="1" id="KW-1133">Transmembrane helix</keyword>
<sequence length="293" mass="32477">MDTFTHALFIAIALMLIRKPDLVPYGILGAVILDVDVLFRPLSDSFPQLYIFTHGGFTHSLAGAVITSTVLFAVAVTIPGPGFLRERISLSFEAGSLAAVLAGAISHVFLDFLAYPGIPLLYPLTDIKFTLGILSGPSVVLMLASIGYIILMRFGKAAIDRPQAYVCIFVIVMLACGGLKFYVDATTDGKTIPTIDPSRWLVIKEDQDSYSLEWYRLFEGASDLNVFQKYAGVSEDELGKYEAMPEVKRLRYNSYITTVEKNGSSIIYSDPLREQGYLWYPPDYKQYHIPDVA</sequence>
<feature type="transmembrane region" description="Helical" evidence="1">
    <location>
        <begin position="59"/>
        <end position="78"/>
    </location>
</feature>
<dbReference type="RefSeq" id="WP_230739941.1">
    <property type="nucleotide sequence ID" value="NZ_PGCK01000001.1"/>
</dbReference>
<keyword evidence="1" id="KW-0472">Membrane</keyword>
<keyword evidence="1" id="KW-0812">Transmembrane</keyword>
<keyword evidence="3" id="KW-1185">Reference proteome</keyword>
<dbReference type="InterPro" id="IPR007404">
    <property type="entry name" value="YdjM-like"/>
</dbReference>
<dbReference type="GO" id="GO:0016787">
    <property type="term" value="F:hydrolase activity"/>
    <property type="evidence" value="ECO:0007669"/>
    <property type="project" value="UniProtKB-KW"/>
</dbReference>
<comment type="caution">
    <text evidence="2">The sequence shown here is derived from an EMBL/GenBank/DDBJ whole genome shotgun (WGS) entry which is preliminary data.</text>
</comment>
<evidence type="ECO:0000313" key="2">
    <source>
        <dbReference type="EMBL" id="MCD1293739.1"/>
    </source>
</evidence>
<keyword evidence="2" id="KW-0378">Hydrolase</keyword>
<dbReference type="Proteomes" id="UP001320159">
    <property type="component" value="Unassembled WGS sequence"/>
</dbReference>